<dbReference type="EMBL" id="BQKI01000079">
    <property type="protein sequence ID" value="GJN27821.1"/>
    <property type="molecule type" value="Genomic_DNA"/>
</dbReference>
<gene>
    <name evidence="2" type="primary">gb15873</name>
    <name evidence="2" type="ORF">PR202_gb15873</name>
</gene>
<accession>A0AAV5EZ10</accession>
<name>A0AAV5EZ10_ELECO</name>
<feature type="region of interest" description="Disordered" evidence="1">
    <location>
        <begin position="82"/>
        <end position="108"/>
    </location>
</feature>
<proteinExistence type="predicted"/>
<organism evidence="2 3">
    <name type="scientific">Eleusine coracana subsp. coracana</name>
    <dbReference type="NCBI Taxonomy" id="191504"/>
    <lineage>
        <taxon>Eukaryota</taxon>
        <taxon>Viridiplantae</taxon>
        <taxon>Streptophyta</taxon>
        <taxon>Embryophyta</taxon>
        <taxon>Tracheophyta</taxon>
        <taxon>Spermatophyta</taxon>
        <taxon>Magnoliopsida</taxon>
        <taxon>Liliopsida</taxon>
        <taxon>Poales</taxon>
        <taxon>Poaceae</taxon>
        <taxon>PACMAD clade</taxon>
        <taxon>Chloridoideae</taxon>
        <taxon>Cynodonteae</taxon>
        <taxon>Eleusininae</taxon>
        <taxon>Eleusine</taxon>
    </lineage>
</organism>
<dbReference type="Proteomes" id="UP001054889">
    <property type="component" value="Unassembled WGS sequence"/>
</dbReference>
<evidence type="ECO:0000256" key="1">
    <source>
        <dbReference type="SAM" id="MobiDB-lite"/>
    </source>
</evidence>
<comment type="caution">
    <text evidence="2">The sequence shown here is derived from an EMBL/GenBank/DDBJ whole genome shotgun (WGS) entry which is preliminary data.</text>
</comment>
<sequence>MRRKEWNRLNEHEQVTSVCRTRIWSCVELVARFPGVSSSSTAASCLLLPACDQPPLVAIVADQVVCGARYRLIRRAPLPGSAAVRGDHRYSASGSSSLLWSSSRQRHH</sequence>
<evidence type="ECO:0000313" key="2">
    <source>
        <dbReference type="EMBL" id="GJN27821.1"/>
    </source>
</evidence>
<feature type="compositionally biased region" description="Low complexity" evidence="1">
    <location>
        <begin position="91"/>
        <end position="108"/>
    </location>
</feature>
<dbReference type="AlphaFoldDB" id="A0AAV5EZ10"/>
<protein>
    <submittedName>
        <fullName evidence="2">Uncharacterized protein</fullName>
    </submittedName>
</protein>
<reference evidence="2" key="1">
    <citation type="journal article" date="2018" name="DNA Res.">
        <title>Multiple hybrid de novo genome assembly of finger millet, an orphan allotetraploid crop.</title>
        <authorList>
            <person name="Hatakeyama M."/>
            <person name="Aluri S."/>
            <person name="Balachadran M.T."/>
            <person name="Sivarajan S.R."/>
            <person name="Patrignani A."/>
            <person name="Gruter S."/>
            <person name="Poveda L."/>
            <person name="Shimizu-Inatsugi R."/>
            <person name="Baeten J."/>
            <person name="Francoijs K.J."/>
            <person name="Nataraja K.N."/>
            <person name="Reddy Y.A.N."/>
            <person name="Phadnis S."/>
            <person name="Ravikumar R.L."/>
            <person name="Schlapbach R."/>
            <person name="Sreeman S.M."/>
            <person name="Shimizu K.K."/>
        </authorList>
    </citation>
    <scope>NUCLEOTIDE SEQUENCE</scope>
</reference>
<reference evidence="2" key="2">
    <citation type="submission" date="2021-12" db="EMBL/GenBank/DDBJ databases">
        <title>Resequencing data analysis of finger millet.</title>
        <authorList>
            <person name="Hatakeyama M."/>
            <person name="Aluri S."/>
            <person name="Balachadran M.T."/>
            <person name="Sivarajan S.R."/>
            <person name="Poveda L."/>
            <person name="Shimizu-Inatsugi R."/>
            <person name="Schlapbach R."/>
            <person name="Sreeman S.M."/>
            <person name="Shimizu K.K."/>
        </authorList>
    </citation>
    <scope>NUCLEOTIDE SEQUENCE</scope>
</reference>
<evidence type="ECO:0000313" key="3">
    <source>
        <dbReference type="Proteomes" id="UP001054889"/>
    </source>
</evidence>
<keyword evidence="3" id="KW-1185">Reference proteome</keyword>